<comment type="subcellular location">
    <subcellularLocation>
        <location evidence="2">Membrane</location>
        <topology evidence="2">Single-pass membrane protein</topology>
    </subcellularLocation>
</comment>
<sequence>MKISIISFSFFFFFLISPISTNSQFPSSSTTHCNHGCPKIQFPFDFNLSCSSNTTRIHFKAYDSLSIKSISYDQKRLDLLDLNRCVHAAFLNLDLSLTPFRYYYIVKDYWYLNCTTRLVSSSSTSIPCLSRDGEYYVYVVRPPLMGSSIPRFCKEVKRVKIPFEYSPYLDDGSFGLALTWGFDDQTKTKSQIECFFKATNFQVVGIRLLVGMVAMVAILTMVMMMKKYYESKNKNCSKEEGEKKIFEHHSYEPLKTASNDPLV</sequence>
<comment type="pathway">
    <text evidence="3">Protein modification; protein ubiquitination.</text>
</comment>
<evidence type="ECO:0000256" key="8">
    <source>
        <dbReference type="ARBA" id="ARBA00022771"/>
    </source>
</evidence>
<accession>A0ABM3KXC0</accession>
<evidence type="ECO:0000256" key="10">
    <source>
        <dbReference type="ARBA" id="ARBA00022833"/>
    </source>
</evidence>
<keyword evidence="10" id="KW-0862">Zinc</keyword>
<gene>
    <name evidence="17" type="primary">LOC103490868</name>
</gene>
<keyword evidence="5" id="KW-0808">Transferase</keyword>
<comment type="catalytic activity">
    <reaction evidence="1">
        <text>S-ubiquitinyl-[E2 ubiquitin-conjugating enzyme]-L-cysteine + [acceptor protein]-L-lysine = [E2 ubiquitin-conjugating enzyme]-L-cysteine + N(6)-ubiquitinyl-[acceptor protein]-L-lysine.</text>
        <dbReference type="EC" id="2.3.2.27"/>
    </reaction>
</comment>
<proteinExistence type="inferred from homology"/>
<evidence type="ECO:0000256" key="1">
    <source>
        <dbReference type="ARBA" id="ARBA00000900"/>
    </source>
</evidence>
<dbReference type="InterPro" id="IPR046948">
    <property type="entry name" value="ATL20-22-like"/>
</dbReference>
<dbReference type="PANTHER" id="PTHR46279">
    <property type="entry name" value="RING/U-BOX SUPERFAMILY PROTEIN"/>
    <property type="match status" value="1"/>
</dbReference>
<keyword evidence="12 14" id="KW-0472">Membrane</keyword>
<evidence type="ECO:0000313" key="17">
    <source>
        <dbReference type="RefSeq" id="XP_050942423.1"/>
    </source>
</evidence>
<dbReference type="RefSeq" id="XP_050942423.1">
    <property type="nucleotide sequence ID" value="XM_051086466.1"/>
</dbReference>
<dbReference type="PANTHER" id="PTHR46279:SF12">
    <property type="entry name" value="RING-TYPE E3 UBIQUITIN TRANSFERASE"/>
    <property type="match status" value="1"/>
</dbReference>
<evidence type="ECO:0000256" key="15">
    <source>
        <dbReference type="SAM" id="SignalP"/>
    </source>
</evidence>
<evidence type="ECO:0000256" key="14">
    <source>
        <dbReference type="SAM" id="Phobius"/>
    </source>
</evidence>
<evidence type="ECO:0000313" key="16">
    <source>
        <dbReference type="Proteomes" id="UP001652600"/>
    </source>
</evidence>
<evidence type="ECO:0000256" key="4">
    <source>
        <dbReference type="ARBA" id="ARBA00012483"/>
    </source>
</evidence>
<protein>
    <recommendedName>
        <fullName evidence="4">RING-type E3 ubiquitin transferase</fullName>
        <ecNumber evidence="4">2.3.2.27</ecNumber>
    </recommendedName>
</protein>
<dbReference type="Proteomes" id="UP001652600">
    <property type="component" value="Chromosome 6"/>
</dbReference>
<evidence type="ECO:0000256" key="11">
    <source>
        <dbReference type="ARBA" id="ARBA00022989"/>
    </source>
</evidence>
<feature type="signal peptide" evidence="15">
    <location>
        <begin position="1"/>
        <end position="23"/>
    </location>
</feature>
<keyword evidence="6 14" id="KW-0812">Transmembrane</keyword>
<dbReference type="EC" id="2.3.2.27" evidence="4"/>
<evidence type="ECO:0000256" key="6">
    <source>
        <dbReference type="ARBA" id="ARBA00022692"/>
    </source>
</evidence>
<feature type="chain" id="PRO_5046607456" description="RING-type E3 ubiquitin transferase" evidence="15">
    <location>
        <begin position="24"/>
        <end position="263"/>
    </location>
</feature>
<keyword evidence="15" id="KW-0732">Signal</keyword>
<evidence type="ECO:0000256" key="9">
    <source>
        <dbReference type="ARBA" id="ARBA00022786"/>
    </source>
</evidence>
<comment type="similarity">
    <text evidence="13">Belongs to the RING-type zinc finger family. ATL subfamily.</text>
</comment>
<dbReference type="GeneID" id="103490868"/>
<organism evidence="16 17">
    <name type="scientific">Cucumis melo</name>
    <name type="common">Muskmelon</name>
    <dbReference type="NCBI Taxonomy" id="3656"/>
    <lineage>
        <taxon>Eukaryota</taxon>
        <taxon>Viridiplantae</taxon>
        <taxon>Streptophyta</taxon>
        <taxon>Embryophyta</taxon>
        <taxon>Tracheophyta</taxon>
        <taxon>Spermatophyta</taxon>
        <taxon>Magnoliopsida</taxon>
        <taxon>eudicotyledons</taxon>
        <taxon>Gunneridae</taxon>
        <taxon>Pentapetalae</taxon>
        <taxon>rosids</taxon>
        <taxon>fabids</taxon>
        <taxon>Cucurbitales</taxon>
        <taxon>Cucurbitaceae</taxon>
        <taxon>Benincaseae</taxon>
        <taxon>Cucumis</taxon>
    </lineage>
</organism>
<reference evidence="17" key="1">
    <citation type="submission" date="2025-08" db="UniProtKB">
        <authorList>
            <consortium name="RefSeq"/>
        </authorList>
    </citation>
    <scope>IDENTIFICATION</scope>
    <source>
        <tissue evidence="17">Stem</tissue>
    </source>
</reference>
<evidence type="ECO:0000256" key="5">
    <source>
        <dbReference type="ARBA" id="ARBA00022679"/>
    </source>
</evidence>
<keyword evidence="7" id="KW-0479">Metal-binding</keyword>
<evidence type="ECO:0000256" key="12">
    <source>
        <dbReference type="ARBA" id="ARBA00023136"/>
    </source>
</evidence>
<evidence type="ECO:0000256" key="3">
    <source>
        <dbReference type="ARBA" id="ARBA00004906"/>
    </source>
</evidence>
<evidence type="ECO:0000256" key="7">
    <source>
        <dbReference type="ARBA" id="ARBA00022723"/>
    </source>
</evidence>
<keyword evidence="8" id="KW-0863">Zinc-finger</keyword>
<feature type="transmembrane region" description="Helical" evidence="14">
    <location>
        <begin position="204"/>
        <end position="224"/>
    </location>
</feature>
<keyword evidence="11 14" id="KW-1133">Transmembrane helix</keyword>
<name>A0ABM3KXC0_CUCME</name>
<evidence type="ECO:0000256" key="13">
    <source>
        <dbReference type="ARBA" id="ARBA00024209"/>
    </source>
</evidence>
<evidence type="ECO:0000256" key="2">
    <source>
        <dbReference type="ARBA" id="ARBA00004167"/>
    </source>
</evidence>
<keyword evidence="9" id="KW-0833">Ubl conjugation pathway</keyword>
<keyword evidence="16" id="KW-1185">Reference proteome</keyword>